<dbReference type="InterPro" id="IPR055926">
    <property type="entry name" value="DUF7503"/>
</dbReference>
<proteinExistence type="predicted"/>
<sequence>MSEADSMKDYLAQNPRMIGALFTLFVLLSQAGTAAAGMTTQVGP</sequence>
<organism evidence="1 2">
    <name type="scientific">Natrinema limicola JCM 13563</name>
    <dbReference type="NCBI Taxonomy" id="1230457"/>
    <lineage>
        <taxon>Archaea</taxon>
        <taxon>Methanobacteriati</taxon>
        <taxon>Methanobacteriota</taxon>
        <taxon>Stenosarchaea group</taxon>
        <taxon>Halobacteria</taxon>
        <taxon>Halobacteriales</taxon>
        <taxon>Natrialbaceae</taxon>
        <taxon>Natrinema</taxon>
    </lineage>
</organism>
<protein>
    <submittedName>
        <fullName evidence="1">Uncharacterized protein</fullName>
    </submittedName>
</protein>
<dbReference type="EMBL" id="AOIT01000056">
    <property type="protein sequence ID" value="ELZ17692.1"/>
    <property type="molecule type" value="Genomic_DNA"/>
</dbReference>
<dbReference type="Proteomes" id="UP000011615">
    <property type="component" value="Unassembled WGS sequence"/>
</dbReference>
<accession>M0C5S6</accession>
<gene>
    <name evidence="1" type="ORF">C476_14708</name>
</gene>
<reference evidence="1 2" key="1">
    <citation type="journal article" date="2014" name="PLoS Genet.">
        <title>Phylogenetically driven sequencing of extremely halophilic archaea reveals strategies for static and dynamic osmo-response.</title>
        <authorList>
            <person name="Becker E.A."/>
            <person name="Seitzer P.M."/>
            <person name="Tritt A."/>
            <person name="Larsen D."/>
            <person name="Krusor M."/>
            <person name="Yao A.I."/>
            <person name="Wu D."/>
            <person name="Madern D."/>
            <person name="Eisen J.A."/>
            <person name="Darling A.E."/>
            <person name="Facciotti M.T."/>
        </authorList>
    </citation>
    <scope>NUCLEOTIDE SEQUENCE [LARGE SCALE GENOMIC DNA]</scope>
    <source>
        <strain evidence="1 2">JCM 13563</strain>
    </source>
</reference>
<dbReference type="Pfam" id="PF24335">
    <property type="entry name" value="DUF7503"/>
    <property type="match status" value="1"/>
</dbReference>
<dbReference type="eggNOG" id="arCOG06230">
    <property type="taxonomic scope" value="Archaea"/>
</dbReference>
<evidence type="ECO:0000313" key="1">
    <source>
        <dbReference type="EMBL" id="ELZ17692.1"/>
    </source>
</evidence>
<evidence type="ECO:0000313" key="2">
    <source>
        <dbReference type="Proteomes" id="UP000011615"/>
    </source>
</evidence>
<comment type="caution">
    <text evidence="1">The sequence shown here is derived from an EMBL/GenBank/DDBJ whole genome shotgun (WGS) entry which is preliminary data.</text>
</comment>
<dbReference type="PATRIC" id="fig|1230457.4.peg.2955"/>
<dbReference type="RefSeq" id="WP_008014253.1">
    <property type="nucleotide sequence ID" value="NZ_AOIT01000056.1"/>
</dbReference>
<keyword evidence="2" id="KW-1185">Reference proteome</keyword>
<dbReference type="AlphaFoldDB" id="M0C5S6"/>
<name>M0C5S6_9EURY</name>